<dbReference type="InterPro" id="IPR003033">
    <property type="entry name" value="SCP2_sterol-bd_dom"/>
</dbReference>
<proteinExistence type="predicted"/>
<reference evidence="3" key="1">
    <citation type="submission" date="2016-10" db="EMBL/GenBank/DDBJ databases">
        <authorList>
            <person name="Varghese N."/>
            <person name="Submissions S."/>
        </authorList>
    </citation>
    <scope>NUCLEOTIDE SEQUENCE [LARGE SCALE GENOMIC DNA]</scope>
    <source>
        <strain evidence="3">LMG 26416</strain>
    </source>
</reference>
<dbReference type="EMBL" id="FOAJ01000004">
    <property type="protein sequence ID" value="SEK95724.1"/>
    <property type="molecule type" value="Genomic_DNA"/>
</dbReference>
<dbReference type="AlphaFoldDB" id="A0A1H7LA47"/>
<accession>A0A1H7LA47</accession>
<sequence length="136" mass="15335">MHNDAMQTLEDALDVLRADAAASYHRVLLELEGLALDVQVGDERFDCRCMDARLRFDAVRRDMRKPQPDITVRTDRHTILALIDGRLTMMNAVLARQLAVQGDALTLARLSRAVVAFSEGALRSRGMRALLQRYRA</sequence>
<dbReference type="SUPFAM" id="SSF55718">
    <property type="entry name" value="SCP-like"/>
    <property type="match status" value="1"/>
</dbReference>
<feature type="domain" description="SCP2" evidence="1">
    <location>
        <begin position="48"/>
        <end position="112"/>
    </location>
</feature>
<name>A0A1H7LA47_9BURK</name>
<evidence type="ECO:0000313" key="2">
    <source>
        <dbReference type="EMBL" id="SEK95724.1"/>
    </source>
</evidence>
<dbReference type="Proteomes" id="UP000199120">
    <property type="component" value="Unassembled WGS sequence"/>
</dbReference>
<protein>
    <submittedName>
        <fullName evidence="2">SCP-2 sterol transfer family protein</fullName>
    </submittedName>
</protein>
<dbReference type="Gene3D" id="3.30.1050.10">
    <property type="entry name" value="SCP2 sterol-binding domain"/>
    <property type="match status" value="1"/>
</dbReference>
<evidence type="ECO:0000313" key="3">
    <source>
        <dbReference type="Proteomes" id="UP000199120"/>
    </source>
</evidence>
<evidence type="ECO:0000259" key="1">
    <source>
        <dbReference type="Pfam" id="PF02036"/>
    </source>
</evidence>
<keyword evidence="3" id="KW-1185">Reference proteome</keyword>
<dbReference type="RefSeq" id="WP_090547920.1">
    <property type="nucleotide sequence ID" value="NZ_FNSR01000002.1"/>
</dbReference>
<dbReference type="InterPro" id="IPR036527">
    <property type="entry name" value="SCP2_sterol-bd_dom_sf"/>
</dbReference>
<gene>
    <name evidence="2" type="ORF">SAMN05192542_104257</name>
</gene>
<organism evidence="2 3">
    <name type="scientific">Paraburkholderia caballeronis</name>
    <dbReference type="NCBI Taxonomy" id="416943"/>
    <lineage>
        <taxon>Bacteria</taxon>
        <taxon>Pseudomonadati</taxon>
        <taxon>Pseudomonadota</taxon>
        <taxon>Betaproteobacteria</taxon>
        <taxon>Burkholderiales</taxon>
        <taxon>Burkholderiaceae</taxon>
        <taxon>Paraburkholderia</taxon>
    </lineage>
</organism>
<dbReference type="Pfam" id="PF02036">
    <property type="entry name" value="SCP2"/>
    <property type="match status" value="1"/>
</dbReference>
<dbReference type="STRING" id="416943.SAMN05445871_3918"/>